<dbReference type="Proteomes" id="UP001142055">
    <property type="component" value="Chromosome 3"/>
</dbReference>
<name>A0A9Q0M064_BLOTA</name>
<organism evidence="6 7">
    <name type="scientific">Blomia tropicalis</name>
    <name type="common">Mite</name>
    <dbReference type="NCBI Taxonomy" id="40697"/>
    <lineage>
        <taxon>Eukaryota</taxon>
        <taxon>Metazoa</taxon>
        <taxon>Ecdysozoa</taxon>
        <taxon>Arthropoda</taxon>
        <taxon>Chelicerata</taxon>
        <taxon>Arachnida</taxon>
        <taxon>Acari</taxon>
        <taxon>Acariformes</taxon>
        <taxon>Sarcoptiformes</taxon>
        <taxon>Astigmata</taxon>
        <taxon>Glycyphagoidea</taxon>
        <taxon>Echimyopodidae</taxon>
        <taxon>Blomia</taxon>
    </lineage>
</organism>
<feature type="active site" description="Nucleophile" evidence="4">
    <location>
        <position position="177"/>
    </location>
</feature>
<proteinExistence type="inferred from homology"/>
<reference evidence="6" key="1">
    <citation type="submission" date="2022-12" db="EMBL/GenBank/DDBJ databases">
        <title>Genome assemblies of Blomia tropicalis.</title>
        <authorList>
            <person name="Cui Y."/>
        </authorList>
    </citation>
    <scope>NUCLEOTIDE SEQUENCE</scope>
    <source>
        <tissue evidence="6">Adult mites</tissue>
    </source>
</reference>
<dbReference type="InterPro" id="IPR000246">
    <property type="entry name" value="Peptidase_T2"/>
</dbReference>
<accession>A0A9Q0M064</accession>
<dbReference type="PANTHER" id="PTHR10188">
    <property type="entry name" value="L-ASPARAGINASE"/>
    <property type="match status" value="1"/>
</dbReference>
<comment type="catalytic activity">
    <reaction evidence="1">
        <text>Cleavage of a beta-linked Asp residue from the N-terminus of a polypeptide.</text>
        <dbReference type="EC" id="3.4.19.5"/>
    </reaction>
</comment>
<dbReference type="CDD" id="cd04702">
    <property type="entry name" value="ASRGL1_like"/>
    <property type="match status" value="1"/>
</dbReference>
<dbReference type="PANTHER" id="PTHR10188:SF43">
    <property type="entry name" value="ASPARAGINASE (EUROFUNG)"/>
    <property type="match status" value="1"/>
</dbReference>
<evidence type="ECO:0000313" key="6">
    <source>
        <dbReference type="EMBL" id="KAJ6216499.1"/>
    </source>
</evidence>
<dbReference type="EMBL" id="JAPWDV010000003">
    <property type="protein sequence ID" value="KAJ6216499.1"/>
    <property type="molecule type" value="Genomic_DNA"/>
</dbReference>
<dbReference type="InterPro" id="IPR029055">
    <property type="entry name" value="Ntn_hydrolases_N"/>
</dbReference>
<evidence type="ECO:0000256" key="4">
    <source>
        <dbReference type="PIRSR" id="PIRSR600246-1"/>
    </source>
</evidence>
<evidence type="ECO:0000256" key="2">
    <source>
        <dbReference type="ARBA" id="ARBA00010872"/>
    </source>
</evidence>
<sequence length="309" mass="33390">MIVLLHGGAAAIPSKIVDNKLLDLRRAAKNGFIALLNNEKRNIALDAVQCAVQSMEDSPYFNAGYGSSLTSTGQVEMDAIIADGQSLNFGAISSVTSFKNPIKVARTVMEQSEHCLFTADGAHKFGVEHGFTLIDRTTMVHPLAQARLDELKTFQNAINCDHKEKEDERKKTDDHDTVGAVAIDQWNNVAAATSTGGITGKQPGRVGDTPVIGSGAYADNRLGAVSTTVAVDQSLQVMKERVNGYGGLIAIGVNQHDIAIGYTTVGMPWAYITSQDIDEIDRTHLMNDNTFKVKIHYGYLPGEHFIAIE</sequence>
<dbReference type="SUPFAM" id="SSF56235">
    <property type="entry name" value="N-terminal nucleophile aminohydrolases (Ntn hydrolases)"/>
    <property type="match status" value="1"/>
</dbReference>
<dbReference type="GO" id="GO:0008798">
    <property type="term" value="F:beta-aspartyl-peptidase activity"/>
    <property type="evidence" value="ECO:0007669"/>
    <property type="project" value="UniProtKB-EC"/>
</dbReference>
<dbReference type="GO" id="GO:0004067">
    <property type="term" value="F:asparaginase activity"/>
    <property type="evidence" value="ECO:0007669"/>
    <property type="project" value="UniProtKB-EC"/>
</dbReference>
<keyword evidence="7" id="KW-1185">Reference proteome</keyword>
<comment type="catalytic activity">
    <reaction evidence="3">
        <text>L-asparagine + H2O = L-aspartate + NH4(+)</text>
        <dbReference type="Rhea" id="RHEA:21016"/>
        <dbReference type="ChEBI" id="CHEBI:15377"/>
        <dbReference type="ChEBI" id="CHEBI:28938"/>
        <dbReference type="ChEBI" id="CHEBI:29991"/>
        <dbReference type="ChEBI" id="CHEBI:58048"/>
        <dbReference type="EC" id="3.5.1.1"/>
    </reaction>
</comment>
<comment type="caution">
    <text evidence="6">The sequence shown here is derived from an EMBL/GenBank/DDBJ whole genome shotgun (WGS) entry which is preliminary data.</text>
</comment>
<evidence type="ECO:0000256" key="1">
    <source>
        <dbReference type="ARBA" id="ARBA00000306"/>
    </source>
</evidence>
<comment type="similarity">
    <text evidence="2">Belongs to the Ntn-hydrolase family.</text>
</comment>
<dbReference type="Pfam" id="PF01112">
    <property type="entry name" value="Asparaginase_2"/>
    <property type="match status" value="1"/>
</dbReference>
<dbReference type="GO" id="GO:0005737">
    <property type="term" value="C:cytoplasm"/>
    <property type="evidence" value="ECO:0007669"/>
    <property type="project" value="TreeGrafter"/>
</dbReference>
<feature type="site" description="Cleavage; by autolysis" evidence="5">
    <location>
        <begin position="176"/>
        <end position="177"/>
    </location>
</feature>
<dbReference type="Gene3D" id="3.60.20.30">
    <property type="entry name" value="(Glycosyl)asparaginase"/>
    <property type="match status" value="1"/>
</dbReference>
<dbReference type="InterPro" id="IPR033844">
    <property type="entry name" value="ASRGL1_meta"/>
</dbReference>
<gene>
    <name evidence="6" type="ORF">RDWZM_007656</name>
</gene>
<dbReference type="OMA" id="YTYDGGH"/>
<evidence type="ECO:0000256" key="3">
    <source>
        <dbReference type="ARBA" id="ARBA00049366"/>
    </source>
</evidence>
<evidence type="ECO:0000313" key="7">
    <source>
        <dbReference type="Proteomes" id="UP001142055"/>
    </source>
</evidence>
<dbReference type="AlphaFoldDB" id="A0A9Q0M064"/>
<evidence type="ECO:0000256" key="5">
    <source>
        <dbReference type="PIRSR" id="PIRSR600246-3"/>
    </source>
</evidence>
<protein>
    <submittedName>
        <fullName evidence="6">Uncharacterized protein</fullName>
    </submittedName>
</protein>
<dbReference type="GO" id="GO:0033345">
    <property type="term" value="P:L-asparagine catabolic process via L-aspartate"/>
    <property type="evidence" value="ECO:0007669"/>
    <property type="project" value="TreeGrafter"/>
</dbReference>